<name>A0ABU8XP44_9PROT</name>
<evidence type="ECO:0000313" key="2">
    <source>
        <dbReference type="Proteomes" id="UP001375743"/>
    </source>
</evidence>
<reference evidence="1 2" key="1">
    <citation type="submission" date="2024-01" db="EMBL/GenBank/DDBJ databases">
        <title>Multi-omics insights into the function and evolution of sodium benzoate biodegradation pathways in Benzoatithermus flavus gen. nov., sp. nov. from hot spring.</title>
        <authorList>
            <person name="Hu C.-J."/>
            <person name="Li W.-J."/>
        </authorList>
    </citation>
    <scope>NUCLEOTIDE SEQUENCE [LARGE SCALE GENOMIC DNA]</scope>
    <source>
        <strain evidence="1 2">SYSU G07066</strain>
    </source>
</reference>
<proteinExistence type="predicted"/>
<evidence type="ECO:0000313" key="1">
    <source>
        <dbReference type="EMBL" id="MEK0082972.1"/>
    </source>
</evidence>
<accession>A0ABU8XP44</accession>
<sequence length="85" mass="9589">MYLLRKQDEQFARDWDRAVEAGTDILEDVAVERAKSGSDSLLVFLLEGRRRETWGDKLQSDGKAEINGTQPAFIMYALGIRPSEG</sequence>
<dbReference type="Proteomes" id="UP001375743">
    <property type="component" value="Unassembled WGS sequence"/>
</dbReference>
<protein>
    <submittedName>
        <fullName evidence="1">Uncharacterized protein</fullName>
    </submittedName>
</protein>
<dbReference type="EMBL" id="JBBLZC010000005">
    <property type="protein sequence ID" value="MEK0082972.1"/>
    <property type="molecule type" value="Genomic_DNA"/>
</dbReference>
<dbReference type="RefSeq" id="WP_418158819.1">
    <property type="nucleotide sequence ID" value="NZ_JBBLZC010000005.1"/>
</dbReference>
<comment type="caution">
    <text evidence="1">The sequence shown here is derived from an EMBL/GenBank/DDBJ whole genome shotgun (WGS) entry which is preliminary data.</text>
</comment>
<gene>
    <name evidence="1" type="ORF">U1T56_07410</name>
</gene>
<keyword evidence="2" id="KW-1185">Reference proteome</keyword>
<organism evidence="1 2">
    <name type="scientific">Benzoatithermus flavus</name>
    <dbReference type="NCBI Taxonomy" id="3108223"/>
    <lineage>
        <taxon>Bacteria</taxon>
        <taxon>Pseudomonadati</taxon>
        <taxon>Pseudomonadota</taxon>
        <taxon>Alphaproteobacteria</taxon>
        <taxon>Geminicoccales</taxon>
        <taxon>Geminicoccaceae</taxon>
        <taxon>Benzoatithermus</taxon>
    </lineage>
</organism>